<feature type="chain" id="PRO_5019838723" description="FAS1 domain-containing protein" evidence="1">
    <location>
        <begin position="20"/>
        <end position="209"/>
    </location>
</feature>
<dbReference type="SUPFAM" id="SSF82153">
    <property type="entry name" value="FAS1 domain"/>
    <property type="match status" value="1"/>
</dbReference>
<dbReference type="Proteomes" id="UP000290289">
    <property type="component" value="Chromosome 12"/>
</dbReference>
<feature type="signal peptide" evidence="1">
    <location>
        <begin position="1"/>
        <end position="19"/>
    </location>
</feature>
<dbReference type="InterPro" id="IPR036378">
    <property type="entry name" value="FAS1_dom_sf"/>
</dbReference>
<evidence type="ECO:0000313" key="2">
    <source>
        <dbReference type="EMBL" id="RXH80621.1"/>
    </source>
</evidence>
<evidence type="ECO:0000256" key="1">
    <source>
        <dbReference type="SAM" id="SignalP"/>
    </source>
</evidence>
<dbReference type="PANTHER" id="PTHR33985:SF15">
    <property type="entry name" value="FASCICLIN-LIKE ARABINOGALACTAN PROTEIN 19"/>
    <property type="match status" value="1"/>
</dbReference>
<evidence type="ECO:0000313" key="3">
    <source>
        <dbReference type="Proteomes" id="UP000290289"/>
    </source>
</evidence>
<dbReference type="PANTHER" id="PTHR33985">
    <property type="entry name" value="OS02G0491300 PROTEIN-RELATED"/>
    <property type="match status" value="1"/>
</dbReference>
<keyword evidence="1" id="KW-0732">Signal</keyword>
<dbReference type="AlphaFoldDB" id="A0A498IGI8"/>
<proteinExistence type="predicted"/>
<sequence length="209" mass="22519">MSILLLLAFLAAITPAIEAVCSDAMLTSLSSSGFTIFAHALHSQNITANATTAARVTCFVPPDDSLLGKVLGPTTLRAHVYTSGALPYQALLKLPLNTTLPAHNTRLVFGTDGRRVSFNDVLVTAPNLHVDDSCVVHGVEGPLVPMPPLTEDAPRTRTKNVASQALPKHRRRRFAEIVRQPFPHSIICFSLSCIVATLECLEVQVSFEP</sequence>
<dbReference type="Gene3D" id="2.30.180.10">
    <property type="entry name" value="FAS1 domain"/>
    <property type="match status" value="1"/>
</dbReference>
<dbReference type="InterPro" id="IPR052806">
    <property type="entry name" value="Fasciclin-like_AGP"/>
</dbReference>
<evidence type="ECO:0008006" key="4">
    <source>
        <dbReference type="Google" id="ProtNLM"/>
    </source>
</evidence>
<reference evidence="2 3" key="1">
    <citation type="submission" date="2018-10" db="EMBL/GenBank/DDBJ databases">
        <title>A high-quality apple genome assembly.</title>
        <authorList>
            <person name="Hu J."/>
        </authorList>
    </citation>
    <scope>NUCLEOTIDE SEQUENCE [LARGE SCALE GENOMIC DNA]</scope>
    <source>
        <strain evidence="3">cv. HFTH1</strain>
        <tissue evidence="2">Young leaf</tissue>
    </source>
</reference>
<organism evidence="2 3">
    <name type="scientific">Malus domestica</name>
    <name type="common">Apple</name>
    <name type="synonym">Pyrus malus</name>
    <dbReference type="NCBI Taxonomy" id="3750"/>
    <lineage>
        <taxon>Eukaryota</taxon>
        <taxon>Viridiplantae</taxon>
        <taxon>Streptophyta</taxon>
        <taxon>Embryophyta</taxon>
        <taxon>Tracheophyta</taxon>
        <taxon>Spermatophyta</taxon>
        <taxon>Magnoliopsida</taxon>
        <taxon>eudicotyledons</taxon>
        <taxon>Gunneridae</taxon>
        <taxon>Pentapetalae</taxon>
        <taxon>rosids</taxon>
        <taxon>fabids</taxon>
        <taxon>Rosales</taxon>
        <taxon>Rosaceae</taxon>
        <taxon>Amygdaloideae</taxon>
        <taxon>Maleae</taxon>
        <taxon>Malus</taxon>
    </lineage>
</organism>
<gene>
    <name evidence="2" type="ORF">DVH24_004535</name>
</gene>
<keyword evidence="3" id="KW-1185">Reference proteome</keyword>
<accession>A0A498IGI8</accession>
<name>A0A498IGI8_MALDO</name>
<comment type="caution">
    <text evidence="2">The sequence shown here is derived from an EMBL/GenBank/DDBJ whole genome shotgun (WGS) entry which is preliminary data.</text>
</comment>
<protein>
    <recommendedName>
        <fullName evidence="4">FAS1 domain-containing protein</fullName>
    </recommendedName>
</protein>
<dbReference type="EMBL" id="RDQH01000338">
    <property type="protein sequence ID" value="RXH80621.1"/>
    <property type="molecule type" value="Genomic_DNA"/>
</dbReference>